<accession>A0ABU9B2L0</accession>
<name>A0ABU9B2L0_9BACT</name>
<comment type="caution">
    <text evidence="3">The sequence shown here is derived from an EMBL/GenBank/DDBJ whole genome shotgun (WGS) entry which is preliminary data.</text>
</comment>
<dbReference type="Proteomes" id="UP001371305">
    <property type="component" value="Unassembled WGS sequence"/>
</dbReference>
<keyword evidence="2" id="KW-1133">Transmembrane helix</keyword>
<gene>
    <name evidence="3" type="ORF">WKV53_26730</name>
</gene>
<reference evidence="3 4" key="1">
    <citation type="submission" date="2024-04" db="EMBL/GenBank/DDBJ databases">
        <title>Luteolibacter sp. isolated from soil.</title>
        <authorList>
            <person name="An J."/>
        </authorList>
    </citation>
    <scope>NUCLEOTIDE SEQUENCE [LARGE SCALE GENOMIC DNA]</scope>
    <source>
        <strain evidence="3 4">Y139</strain>
    </source>
</reference>
<dbReference type="EMBL" id="JBBUKT010000016">
    <property type="protein sequence ID" value="MEK7954141.1"/>
    <property type="molecule type" value="Genomic_DNA"/>
</dbReference>
<evidence type="ECO:0000256" key="2">
    <source>
        <dbReference type="SAM" id="Phobius"/>
    </source>
</evidence>
<protein>
    <recommendedName>
        <fullName evidence="5">HEAT repeat domain-containing protein</fullName>
    </recommendedName>
</protein>
<keyword evidence="4" id="KW-1185">Reference proteome</keyword>
<feature type="region of interest" description="Disordered" evidence="1">
    <location>
        <begin position="61"/>
        <end position="85"/>
    </location>
</feature>
<keyword evidence="2" id="KW-0472">Membrane</keyword>
<sequence>MPDVEEEKPEPDLDELLELFREPEEEPRRKAIPGAAWLMAAFVLSLVGVWLALQIANGHRAAKSTGPPLLPTKVSDRKPREEGDVAEDYTARCQKGMTAIQVEWILADFKNEGLDDGPGSFRAIIEAILEPLDIDDANTQQLLELSIGTEPAVRLKAASLLWALHQQSWYDDALADAFRLSAQQRHESKASGRQFVGDCEGDFLKIESAGAPANTGGPERSYLRDRVDDHLSRTDLLFPATGLLEPSYWLAQPNSAPSERVQLSPRQQEVMGLLKSSDAQAPDRLRGLREVLPVVAGQKFPADGNDIVGLAEAMHPAQLKVLLLLEPKVATDLAAALEKANK</sequence>
<keyword evidence="2" id="KW-0812">Transmembrane</keyword>
<dbReference type="RefSeq" id="WP_341407909.1">
    <property type="nucleotide sequence ID" value="NZ_JBBUKT010000016.1"/>
</dbReference>
<feature type="compositionally biased region" description="Basic and acidic residues" evidence="1">
    <location>
        <begin position="74"/>
        <end position="83"/>
    </location>
</feature>
<organism evidence="3 4">
    <name type="scientific">Luteolibacter soli</name>
    <dbReference type="NCBI Taxonomy" id="3135280"/>
    <lineage>
        <taxon>Bacteria</taxon>
        <taxon>Pseudomonadati</taxon>
        <taxon>Verrucomicrobiota</taxon>
        <taxon>Verrucomicrobiia</taxon>
        <taxon>Verrucomicrobiales</taxon>
        <taxon>Verrucomicrobiaceae</taxon>
        <taxon>Luteolibacter</taxon>
    </lineage>
</organism>
<evidence type="ECO:0000256" key="1">
    <source>
        <dbReference type="SAM" id="MobiDB-lite"/>
    </source>
</evidence>
<evidence type="ECO:0000313" key="3">
    <source>
        <dbReference type="EMBL" id="MEK7954141.1"/>
    </source>
</evidence>
<evidence type="ECO:0008006" key="5">
    <source>
        <dbReference type="Google" id="ProtNLM"/>
    </source>
</evidence>
<feature type="transmembrane region" description="Helical" evidence="2">
    <location>
        <begin position="34"/>
        <end position="53"/>
    </location>
</feature>
<evidence type="ECO:0000313" key="4">
    <source>
        <dbReference type="Proteomes" id="UP001371305"/>
    </source>
</evidence>
<proteinExistence type="predicted"/>